<protein>
    <submittedName>
        <fullName evidence="2">Uncharacterized protein</fullName>
    </submittedName>
</protein>
<evidence type="ECO:0000313" key="3">
    <source>
        <dbReference type="Proteomes" id="UP001519295"/>
    </source>
</evidence>
<dbReference type="EMBL" id="JAGINU010000001">
    <property type="protein sequence ID" value="MBP2366347.1"/>
    <property type="molecule type" value="Genomic_DNA"/>
</dbReference>
<accession>A0ABS4VQZ7</accession>
<feature type="region of interest" description="Disordered" evidence="1">
    <location>
        <begin position="19"/>
        <end position="46"/>
    </location>
</feature>
<evidence type="ECO:0000313" key="2">
    <source>
        <dbReference type="EMBL" id="MBP2366347.1"/>
    </source>
</evidence>
<proteinExistence type="predicted"/>
<name>A0ABS4VQZ7_9PSEU</name>
<keyword evidence="3" id="KW-1185">Reference proteome</keyword>
<gene>
    <name evidence="2" type="ORF">JOF36_002043</name>
</gene>
<reference evidence="2 3" key="1">
    <citation type="submission" date="2021-03" db="EMBL/GenBank/DDBJ databases">
        <title>Sequencing the genomes of 1000 actinobacteria strains.</title>
        <authorList>
            <person name="Klenk H.-P."/>
        </authorList>
    </citation>
    <scope>NUCLEOTIDE SEQUENCE [LARGE SCALE GENOMIC DNA]</scope>
    <source>
        <strain evidence="2 3">DSM 45256</strain>
    </source>
</reference>
<organism evidence="2 3">
    <name type="scientific">Pseudonocardia parietis</name>
    <dbReference type="NCBI Taxonomy" id="570936"/>
    <lineage>
        <taxon>Bacteria</taxon>
        <taxon>Bacillati</taxon>
        <taxon>Actinomycetota</taxon>
        <taxon>Actinomycetes</taxon>
        <taxon>Pseudonocardiales</taxon>
        <taxon>Pseudonocardiaceae</taxon>
        <taxon>Pseudonocardia</taxon>
    </lineage>
</organism>
<evidence type="ECO:0000256" key="1">
    <source>
        <dbReference type="SAM" id="MobiDB-lite"/>
    </source>
</evidence>
<sequence>MSVAAGAVMYDSTGATAMAGTTADRPFSTSSPFRTPVAPDDAVDQRSDEVVGPLVESGEVVAGLYEYGIPVWRATPGTARVPVRCDPPGDWGECPLEGDGVPVPAEATPHSGSDGAMVVVDEADGLVYEFWQADRTDDGWVTSWGAVNELNGSGWGGASTGAGASRLAGVVRVDEIRDGRIDHALVMQANEVCREVFRAPALKTDGVSDDPNCVPEGARLRLDPSIDLDAVEMTPGERTVARALQTYGAYVIDRTAVPLSISFELAPDATAHDPGEVYRSAGFAWDYFGMPGIPWEGLQLMEEPR</sequence>
<dbReference type="Proteomes" id="UP001519295">
    <property type="component" value="Unassembled WGS sequence"/>
</dbReference>
<dbReference type="RefSeq" id="WP_210026388.1">
    <property type="nucleotide sequence ID" value="NZ_JAGINU010000001.1"/>
</dbReference>
<comment type="caution">
    <text evidence="2">The sequence shown here is derived from an EMBL/GenBank/DDBJ whole genome shotgun (WGS) entry which is preliminary data.</text>
</comment>